<keyword evidence="1" id="KW-1133">Transmembrane helix</keyword>
<feature type="chain" id="PRO_5014915175" description="Secreted protein" evidence="2">
    <location>
        <begin position="18"/>
        <end position="109"/>
    </location>
</feature>
<evidence type="ECO:0000313" key="3">
    <source>
        <dbReference type="EMBL" id="MBW74893.1"/>
    </source>
</evidence>
<evidence type="ECO:0008006" key="4">
    <source>
        <dbReference type="Google" id="ProtNLM"/>
    </source>
</evidence>
<organism evidence="3">
    <name type="scientific">Anopheles darlingi</name>
    <name type="common">Mosquito</name>
    <dbReference type="NCBI Taxonomy" id="43151"/>
    <lineage>
        <taxon>Eukaryota</taxon>
        <taxon>Metazoa</taxon>
        <taxon>Ecdysozoa</taxon>
        <taxon>Arthropoda</taxon>
        <taxon>Hexapoda</taxon>
        <taxon>Insecta</taxon>
        <taxon>Pterygota</taxon>
        <taxon>Neoptera</taxon>
        <taxon>Endopterygota</taxon>
        <taxon>Diptera</taxon>
        <taxon>Nematocera</taxon>
        <taxon>Culicoidea</taxon>
        <taxon>Culicidae</taxon>
        <taxon>Anophelinae</taxon>
        <taxon>Anopheles</taxon>
    </lineage>
</organism>
<accession>A0A2M4DBD6</accession>
<sequence>MLLLLLLLLLALQHCRLLLGWTTYSVSVLVQLAVGVGFGALPFRLRIAGAGRARMAVGHMFAQRILTSRNVRTHLTGVPNVLMGFQMHTQVVLIAELLIADATHCVQLR</sequence>
<keyword evidence="1" id="KW-0472">Membrane</keyword>
<keyword evidence="1" id="KW-0812">Transmembrane</keyword>
<feature type="signal peptide" evidence="2">
    <location>
        <begin position="1"/>
        <end position="17"/>
    </location>
</feature>
<dbReference type="EMBL" id="GGFL01010715">
    <property type="protein sequence ID" value="MBW74893.1"/>
    <property type="molecule type" value="Transcribed_RNA"/>
</dbReference>
<reference evidence="3" key="1">
    <citation type="submission" date="2018-01" db="EMBL/GenBank/DDBJ databases">
        <title>An insight into the sialome of Amazonian anophelines.</title>
        <authorList>
            <person name="Ribeiro J.M."/>
            <person name="Scarpassa V."/>
            <person name="Calvo E."/>
        </authorList>
    </citation>
    <scope>NUCLEOTIDE SEQUENCE</scope>
</reference>
<protein>
    <recommendedName>
        <fullName evidence="4">Secreted protein</fullName>
    </recommendedName>
</protein>
<feature type="transmembrane region" description="Helical" evidence="1">
    <location>
        <begin position="27"/>
        <end position="45"/>
    </location>
</feature>
<name>A0A2M4DBD6_ANODA</name>
<evidence type="ECO:0000256" key="2">
    <source>
        <dbReference type="SAM" id="SignalP"/>
    </source>
</evidence>
<proteinExistence type="predicted"/>
<evidence type="ECO:0000256" key="1">
    <source>
        <dbReference type="SAM" id="Phobius"/>
    </source>
</evidence>
<dbReference type="AlphaFoldDB" id="A0A2M4DBD6"/>
<keyword evidence="2" id="KW-0732">Signal</keyword>